<dbReference type="PANTHER" id="PTHR43617">
    <property type="entry name" value="L-AMINO ACID N-ACETYLTRANSFERASE"/>
    <property type="match status" value="1"/>
</dbReference>
<dbReference type="Pfam" id="PF00583">
    <property type="entry name" value="Acetyltransf_1"/>
    <property type="match status" value="1"/>
</dbReference>
<evidence type="ECO:0000313" key="3">
    <source>
        <dbReference type="Proteomes" id="UP000182130"/>
    </source>
</evidence>
<dbReference type="SUPFAM" id="SSF55729">
    <property type="entry name" value="Acyl-CoA N-acyltransferases (Nat)"/>
    <property type="match status" value="1"/>
</dbReference>
<protein>
    <submittedName>
        <fullName evidence="2">Ribosomal protein S18 acetylase RimI</fullName>
    </submittedName>
</protein>
<accession>A0A1G8HQV6</accession>
<dbReference type="Proteomes" id="UP000182130">
    <property type="component" value="Unassembled WGS sequence"/>
</dbReference>
<dbReference type="Gene3D" id="3.40.630.30">
    <property type="match status" value="1"/>
</dbReference>
<dbReference type="PANTHER" id="PTHR43617:SF20">
    <property type="entry name" value="N-ALPHA-ACETYLTRANSFERASE RIMI"/>
    <property type="match status" value="1"/>
</dbReference>
<feature type="region of interest" description="Disordered" evidence="1">
    <location>
        <begin position="162"/>
        <end position="193"/>
    </location>
</feature>
<dbReference type="InterPro" id="IPR050276">
    <property type="entry name" value="MshD_Acetyltransferase"/>
</dbReference>
<dbReference type="STRING" id="1045773.SAMN05216555_1014"/>
<proteinExistence type="predicted"/>
<dbReference type="AlphaFoldDB" id="A0A1G8HQV6"/>
<gene>
    <name evidence="2" type="ORF">SAMN05216555_1014</name>
</gene>
<keyword evidence="2" id="KW-0689">Ribosomal protein</keyword>
<dbReference type="InterPro" id="IPR016181">
    <property type="entry name" value="Acyl_CoA_acyltransferase"/>
</dbReference>
<dbReference type="GO" id="GO:0005840">
    <property type="term" value="C:ribosome"/>
    <property type="evidence" value="ECO:0007669"/>
    <property type="project" value="UniProtKB-KW"/>
</dbReference>
<feature type="compositionally biased region" description="Basic and acidic residues" evidence="1">
    <location>
        <begin position="177"/>
        <end position="186"/>
    </location>
</feature>
<keyword evidence="3" id="KW-1185">Reference proteome</keyword>
<organism evidence="2 3">
    <name type="scientific">Arthrobacter cupressi</name>
    <dbReference type="NCBI Taxonomy" id="1045773"/>
    <lineage>
        <taxon>Bacteria</taxon>
        <taxon>Bacillati</taxon>
        <taxon>Actinomycetota</taxon>
        <taxon>Actinomycetes</taxon>
        <taxon>Micrococcales</taxon>
        <taxon>Micrococcaceae</taxon>
        <taxon>Arthrobacter</taxon>
    </lineage>
</organism>
<evidence type="ECO:0000313" key="2">
    <source>
        <dbReference type="EMBL" id="SDI09028.1"/>
    </source>
</evidence>
<evidence type="ECO:0000256" key="1">
    <source>
        <dbReference type="SAM" id="MobiDB-lite"/>
    </source>
</evidence>
<dbReference type="GO" id="GO:0016747">
    <property type="term" value="F:acyltransferase activity, transferring groups other than amino-acyl groups"/>
    <property type="evidence" value="ECO:0007669"/>
    <property type="project" value="InterPro"/>
</dbReference>
<dbReference type="EMBL" id="FNEI01000001">
    <property type="protein sequence ID" value="SDI09028.1"/>
    <property type="molecule type" value="Genomic_DNA"/>
</dbReference>
<keyword evidence="2" id="KW-0687">Ribonucleoprotein</keyword>
<name>A0A1G8HQV6_9MICC</name>
<dbReference type="PROSITE" id="PS51186">
    <property type="entry name" value="GNAT"/>
    <property type="match status" value="1"/>
</dbReference>
<reference evidence="3" key="1">
    <citation type="submission" date="2016-10" db="EMBL/GenBank/DDBJ databases">
        <authorList>
            <person name="Varghese N."/>
            <person name="Submissions S."/>
        </authorList>
    </citation>
    <scope>NUCLEOTIDE SEQUENCE [LARGE SCALE GENOMIC DNA]</scope>
    <source>
        <strain evidence="3">CGMCC 1.10783</strain>
    </source>
</reference>
<dbReference type="InterPro" id="IPR000182">
    <property type="entry name" value="GNAT_dom"/>
</dbReference>
<sequence>MSASWVVPVARIRRLGRDDWELLRAVRLEMLADSPLAYLETLAAARRQTDTQWQERAAMMSGGTNITLLADGGADDPRIRGLMRVVLKESQNVEQPRRAMLLSVYVAPEYRGLGLAEELLEESCRAAQAELGAAVLELGVHEDNERAKAFYLRHGFGYTGGSRPFPQDRTNAHGTRKRELSMERELSPAGSRC</sequence>